<evidence type="ECO:0000313" key="12">
    <source>
        <dbReference type="EMBL" id="MBB4447430.1"/>
    </source>
</evidence>
<evidence type="ECO:0000259" key="9">
    <source>
        <dbReference type="PROSITE" id="PS50109"/>
    </source>
</evidence>
<keyword evidence="8" id="KW-1133">Transmembrane helix</keyword>
<evidence type="ECO:0000256" key="7">
    <source>
        <dbReference type="ARBA" id="ARBA00022840"/>
    </source>
</evidence>
<feature type="domain" description="Histidine kinase" evidence="9">
    <location>
        <begin position="335"/>
        <end position="516"/>
    </location>
</feature>
<dbReference type="RefSeq" id="WP_183823710.1">
    <property type="nucleotide sequence ID" value="NZ_JACIGW010000002.1"/>
</dbReference>
<dbReference type="Pfam" id="PF22588">
    <property type="entry name" value="dCache_1_like"/>
    <property type="match status" value="1"/>
</dbReference>
<evidence type="ECO:0000256" key="1">
    <source>
        <dbReference type="ARBA" id="ARBA00000085"/>
    </source>
</evidence>
<evidence type="ECO:0000313" key="10">
    <source>
        <dbReference type="EMBL" id="MBB4348981.1"/>
    </source>
</evidence>
<evidence type="ECO:0000256" key="5">
    <source>
        <dbReference type="ARBA" id="ARBA00022741"/>
    </source>
</evidence>
<evidence type="ECO:0000313" key="14">
    <source>
        <dbReference type="Proteomes" id="UP000524535"/>
    </source>
</evidence>
<dbReference type="EMBL" id="JACIGY010000004">
    <property type="protein sequence ID" value="MBB4412798.1"/>
    <property type="molecule type" value="Genomic_DNA"/>
</dbReference>
<dbReference type="Proteomes" id="UP000576087">
    <property type="component" value="Unassembled WGS sequence"/>
</dbReference>
<dbReference type="InterPro" id="IPR011495">
    <property type="entry name" value="Sig_transdc_His_kin_sub2_dim/P"/>
</dbReference>
<sequence length="522" mass="58150">MRNERLTGLMRPHGSARPTLPLWLAGVLTAVVLGFGALTVYENYNNALREGEARAVSSAHVVAAHMEWMMEASDLALRRIEAAISGRPIDSSTELILDLERAVGELPVGFEYAILDQDGQTRFSSAPDNTLPNHAERAYFKRLKEGEALTFSRLLDNEQAGKPAFIIARRIGSGSDFLGVASITIPNDNLDRFWSSMNLGPNSTISVIRDDGWLVARRPLALKPINLSTTEWYPLTREKASGFHHNPVSQIDGFARIVAFWKVQDWPLIALAAIERQEVLDQFWRNLFGDALFVVPMMAILVGASFWIYALLYRTAARNEQLEQAAERNRFLLREIHHRVKNNLQAVLALVRLQRLPQEVRDDMARRISAMIAVHEQIYNTDQFEEIEVAPYATRLISDIASGYDMPVKLDLDLAPIALDRDLALPLGMIINEVVSNAFKYAFAGRSEGKLSVRLFQEAGMLKLVIRDDGPGIAEDARTTGMGTKLISSFVRQLSGQSEIHNDRGAVFTLTVPTTEEAAEAA</sequence>
<comment type="catalytic activity">
    <reaction evidence="1">
        <text>ATP + protein L-histidine = ADP + protein N-phospho-L-histidine.</text>
        <dbReference type="EC" id="2.7.13.3"/>
    </reaction>
</comment>
<dbReference type="InterPro" id="IPR036890">
    <property type="entry name" value="HATPase_C_sf"/>
</dbReference>
<keyword evidence="8" id="KW-0812">Transmembrane</keyword>
<evidence type="ECO:0000256" key="4">
    <source>
        <dbReference type="ARBA" id="ARBA00022679"/>
    </source>
</evidence>
<dbReference type="Pfam" id="PF02518">
    <property type="entry name" value="HATPase_c"/>
    <property type="match status" value="1"/>
</dbReference>
<accession>A0A7W6XCC8</accession>
<name>A0A7W6XCC8_9HYPH</name>
<evidence type="ECO:0000256" key="8">
    <source>
        <dbReference type="SAM" id="Phobius"/>
    </source>
</evidence>
<feature type="transmembrane region" description="Helical" evidence="8">
    <location>
        <begin position="20"/>
        <end position="41"/>
    </location>
</feature>
<keyword evidence="8" id="KW-0472">Membrane</keyword>
<dbReference type="EMBL" id="JACIGW010000002">
    <property type="protein sequence ID" value="MBB4348981.1"/>
    <property type="molecule type" value="Genomic_DNA"/>
</dbReference>
<keyword evidence="5" id="KW-0547">Nucleotide-binding</keyword>
<evidence type="ECO:0000256" key="2">
    <source>
        <dbReference type="ARBA" id="ARBA00012438"/>
    </source>
</evidence>
<evidence type="ECO:0000313" key="15">
    <source>
        <dbReference type="Proteomes" id="UP000576087"/>
    </source>
</evidence>
<reference evidence="13 14" key="1">
    <citation type="submission" date="2020-08" db="EMBL/GenBank/DDBJ databases">
        <title>Genomic Encyclopedia of Type Strains, Phase IV (KMG-V): Genome sequencing to study the core and pangenomes of soil and plant-associated prokaryotes.</title>
        <authorList>
            <person name="Whitman W."/>
        </authorList>
    </citation>
    <scope>NUCLEOTIDE SEQUENCE [LARGE SCALE GENOMIC DNA]</scope>
    <source>
        <strain evidence="11 14">SEMIA 444</strain>
        <strain evidence="10 13">SEMIA 448</strain>
        <strain evidence="12 15">SEMIA 452</strain>
    </source>
</reference>
<dbReference type="Pfam" id="PF07568">
    <property type="entry name" value="HisKA_2"/>
    <property type="match status" value="1"/>
</dbReference>
<dbReference type="Proteomes" id="UP000520770">
    <property type="component" value="Unassembled WGS sequence"/>
</dbReference>
<dbReference type="PROSITE" id="PS50109">
    <property type="entry name" value="HIS_KIN"/>
    <property type="match status" value="1"/>
</dbReference>
<organism evidence="11 14">
    <name type="scientific">Aliirhizobium cellulosilyticum</name>
    <dbReference type="NCBI Taxonomy" id="393664"/>
    <lineage>
        <taxon>Bacteria</taxon>
        <taxon>Pseudomonadati</taxon>
        <taxon>Pseudomonadota</taxon>
        <taxon>Alphaproteobacteria</taxon>
        <taxon>Hyphomicrobiales</taxon>
        <taxon>Rhizobiaceae</taxon>
        <taxon>Aliirhizobium</taxon>
    </lineage>
</organism>
<protein>
    <recommendedName>
        <fullName evidence="2">histidine kinase</fullName>
        <ecNumber evidence="2">2.7.13.3</ecNumber>
    </recommendedName>
</protein>
<dbReference type="Gene3D" id="3.30.565.10">
    <property type="entry name" value="Histidine kinase-like ATPase, C-terminal domain"/>
    <property type="match status" value="1"/>
</dbReference>
<dbReference type="SMART" id="SM00387">
    <property type="entry name" value="HATPase_c"/>
    <property type="match status" value="1"/>
</dbReference>
<dbReference type="PANTHER" id="PTHR41523">
    <property type="entry name" value="TWO-COMPONENT SYSTEM SENSOR PROTEIN"/>
    <property type="match status" value="1"/>
</dbReference>
<dbReference type="AlphaFoldDB" id="A0A7W6XCC8"/>
<dbReference type="CDD" id="cd12914">
    <property type="entry name" value="PDC1_DGC_like"/>
    <property type="match status" value="1"/>
</dbReference>
<keyword evidence="6 11" id="KW-0418">Kinase</keyword>
<evidence type="ECO:0000313" key="11">
    <source>
        <dbReference type="EMBL" id="MBB4412798.1"/>
    </source>
</evidence>
<dbReference type="CDD" id="cd12915">
    <property type="entry name" value="PDC2_DGC_like"/>
    <property type="match status" value="1"/>
</dbReference>
<dbReference type="EC" id="2.7.13.3" evidence="2"/>
<keyword evidence="3" id="KW-0597">Phosphoprotein</keyword>
<dbReference type="InterPro" id="IPR005467">
    <property type="entry name" value="His_kinase_dom"/>
</dbReference>
<dbReference type="EMBL" id="JACIHM010000004">
    <property type="protein sequence ID" value="MBB4447430.1"/>
    <property type="molecule type" value="Genomic_DNA"/>
</dbReference>
<evidence type="ECO:0000313" key="13">
    <source>
        <dbReference type="Proteomes" id="UP000520770"/>
    </source>
</evidence>
<keyword evidence="4" id="KW-0808">Transferase</keyword>
<dbReference type="Proteomes" id="UP000524535">
    <property type="component" value="Unassembled WGS sequence"/>
</dbReference>
<dbReference type="InterPro" id="IPR054327">
    <property type="entry name" value="His-kinase-like_sensor"/>
</dbReference>
<keyword evidence="14" id="KW-1185">Reference proteome</keyword>
<evidence type="ECO:0000256" key="6">
    <source>
        <dbReference type="ARBA" id="ARBA00022777"/>
    </source>
</evidence>
<dbReference type="GO" id="GO:0005524">
    <property type="term" value="F:ATP binding"/>
    <property type="evidence" value="ECO:0007669"/>
    <property type="project" value="UniProtKB-KW"/>
</dbReference>
<feature type="transmembrane region" description="Helical" evidence="8">
    <location>
        <begin position="291"/>
        <end position="312"/>
    </location>
</feature>
<dbReference type="SUPFAM" id="SSF55874">
    <property type="entry name" value="ATPase domain of HSP90 chaperone/DNA topoisomerase II/histidine kinase"/>
    <property type="match status" value="1"/>
</dbReference>
<dbReference type="Gene3D" id="3.30.450.20">
    <property type="entry name" value="PAS domain"/>
    <property type="match status" value="3"/>
</dbReference>
<dbReference type="GO" id="GO:0004673">
    <property type="term" value="F:protein histidine kinase activity"/>
    <property type="evidence" value="ECO:0007669"/>
    <property type="project" value="UniProtKB-EC"/>
</dbReference>
<dbReference type="PANTHER" id="PTHR41523:SF8">
    <property type="entry name" value="ETHYLENE RESPONSE SENSOR PROTEIN"/>
    <property type="match status" value="1"/>
</dbReference>
<dbReference type="InterPro" id="IPR003594">
    <property type="entry name" value="HATPase_dom"/>
</dbReference>
<proteinExistence type="predicted"/>
<gene>
    <name evidence="11" type="ORF">GGE31_003312</name>
    <name evidence="10" type="ORF">GGE33_002723</name>
    <name evidence="12" type="ORF">GGE35_003253</name>
</gene>
<keyword evidence="7" id="KW-0067">ATP-binding</keyword>
<evidence type="ECO:0000256" key="3">
    <source>
        <dbReference type="ARBA" id="ARBA00022553"/>
    </source>
</evidence>
<comment type="caution">
    <text evidence="11">The sequence shown here is derived from an EMBL/GenBank/DDBJ whole genome shotgun (WGS) entry which is preliminary data.</text>
</comment>